<proteinExistence type="predicted"/>
<name>W0ABL1_9SPHN</name>
<evidence type="ECO:0000313" key="1">
    <source>
        <dbReference type="EMBL" id="AHE53708.1"/>
    </source>
</evidence>
<dbReference type="Proteomes" id="UP000018851">
    <property type="component" value="Chromosome"/>
</dbReference>
<evidence type="ECO:0000313" key="2">
    <source>
        <dbReference type="Proteomes" id="UP000018851"/>
    </source>
</evidence>
<accession>W0ABL1</accession>
<keyword evidence="2" id="KW-1185">Reference proteome</keyword>
<dbReference type="RefSeq" id="WP_245648815.1">
    <property type="nucleotide sequence ID" value="NZ_CP006644.1"/>
</dbReference>
<reference evidence="1 2" key="1">
    <citation type="submission" date="2013-07" db="EMBL/GenBank/DDBJ databases">
        <title>Completed genome of Sphingomonas sanxanigenens NX02.</title>
        <authorList>
            <person name="Ma T."/>
            <person name="Huang H."/>
            <person name="Wu M."/>
            <person name="Li X."/>
            <person name="Li G."/>
        </authorList>
    </citation>
    <scope>NUCLEOTIDE SEQUENCE [LARGE SCALE GENOMIC DNA]</scope>
    <source>
        <strain evidence="1 2">NX02</strain>
    </source>
</reference>
<dbReference type="EMBL" id="CP006644">
    <property type="protein sequence ID" value="AHE53708.1"/>
    <property type="molecule type" value="Genomic_DNA"/>
</dbReference>
<dbReference type="HOGENOM" id="CLU_2221524_0_0_5"/>
<dbReference type="PATRIC" id="fig|1123269.5.peg.1932"/>
<dbReference type="eggNOG" id="ENOG50301Y5">
    <property type="taxonomic scope" value="Bacteria"/>
</dbReference>
<sequence length="123" mass="13527">MEQPPTALGAPIPDLAERSDRADSRLETAACLWEAVLGLRDRPVTDPDAIGLALMIRSAFEALGTAALRLTVVDWTDAVDAAWRAVEDDYPLCFDWDFVPDWIVDHVDWSDPLHPTVTQRGGG</sequence>
<dbReference type="KEGG" id="ssan:NX02_09940"/>
<dbReference type="AlphaFoldDB" id="W0ABL1"/>
<protein>
    <submittedName>
        <fullName evidence="1">Uncharacterized protein</fullName>
    </submittedName>
</protein>
<gene>
    <name evidence="1" type="ORF">NX02_09940</name>
</gene>
<dbReference type="STRING" id="1123269.NX02_09940"/>
<organism evidence="1 2">
    <name type="scientific">Sphingomonas sanxanigenens DSM 19645 = NX02</name>
    <dbReference type="NCBI Taxonomy" id="1123269"/>
    <lineage>
        <taxon>Bacteria</taxon>
        <taxon>Pseudomonadati</taxon>
        <taxon>Pseudomonadota</taxon>
        <taxon>Alphaproteobacteria</taxon>
        <taxon>Sphingomonadales</taxon>
        <taxon>Sphingomonadaceae</taxon>
        <taxon>Sphingomonas</taxon>
    </lineage>
</organism>